<feature type="region of interest" description="Disordered" evidence="1">
    <location>
        <begin position="114"/>
        <end position="136"/>
    </location>
</feature>
<evidence type="ECO:0000313" key="4">
    <source>
        <dbReference type="Proteomes" id="UP000027730"/>
    </source>
</evidence>
<feature type="chain" id="PRO_5001702902" evidence="2">
    <location>
        <begin position="20"/>
        <end position="240"/>
    </location>
</feature>
<dbReference type="GeneID" id="25413804"/>
<sequence>MKFTATALAFISATSLVTAAPVNVTSTKLPIMPKCDPWTDSHCYMHEQYVSRFSWPGNGIPSHNTSSAATNTTASQLGTVFFCLPPFLLHHLHLLQPWLTSQPAIPQKACNPAVDGTEGSVAPLKPSGQDQESTSRKLTEIKHVTFQDALRKWDWRNGSQNTLGAHKASSDKAKKGGVWRKASTFSRFEGLRVAGQSYRVPGWREDYMPDRWAVAGVIFALTYAGVGTSGRLIVDSANTE</sequence>
<dbReference type="AlphaFoldDB" id="A0A074WJ06"/>
<evidence type="ECO:0000313" key="3">
    <source>
        <dbReference type="EMBL" id="KEQ71584.1"/>
    </source>
</evidence>
<dbReference type="Proteomes" id="UP000027730">
    <property type="component" value="Unassembled WGS sequence"/>
</dbReference>
<keyword evidence="2" id="KW-0732">Signal</keyword>
<dbReference type="HOGENOM" id="CLU_1156169_0_0_1"/>
<keyword evidence="4" id="KW-1185">Reference proteome</keyword>
<feature type="signal peptide" evidence="2">
    <location>
        <begin position="1"/>
        <end position="19"/>
    </location>
</feature>
<dbReference type="EMBL" id="KL584713">
    <property type="protein sequence ID" value="KEQ71584.1"/>
    <property type="molecule type" value="Genomic_DNA"/>
</dbReference>
<accession>A0A074WJ06</accession>
<evidence type="ECO:0000256" key="2">
    <source>
        <dbReference type="SAM" id="SignalP"/>
    </source>
</evidence>
<protein>
    <submittedName>
        <fullName evidence="3">Uncharacterized protein</fullName>
    </submittedName>
</protein>
<name>A0A074WJ06_9PEZI</name>
<organism evidence="3 4">
    <name type="scientific">Aureobasidium namibiae CBS 147.97</name>
    <dbReference type="NCBI Taxonomy" id="1043004"/>
    <lineage>
        <taxon>Eukaryota</taxon>
        <taxon>Fungi</taxon>
        <taxon>Dikarya</taxon>
        <taxon>Ascomycota</taxon>
        <taxon>Pezizomycotina</taxon>
        <taxon>Dothideomycetes</taxon>
        <taxon>Dothideomycetidae</taxon>
        <taxon>Dothideales</taxon>
        <taxon>Saccotheciaceae</taxon>
        <taxon>Aureobasidium</taxon>
    </lineage>
</organism>
<reference evidence="3 4" key="1">
    <citation type="journal article" date="2014" name="BMC Genomics">
        <title>Genome sequencing of four Aureobasidium pullulans varieties: biotechnological potential, stress tolerance, and description of new species.</title>
        <authorList>
            <person name="Gostin Ar C."/>
            <person name="Ohm R.A."/>
            <person name="Kogej T."/>
            <person name="Sonjak S."/>
            <person name="Turk M."/>
            <person name="Zajc J."/>
            <person name="Zalar P."/>
            <person name="Grube M."/>
            <person name="Sun H."/>
            <person name="Han J."/>
            <person name="Sharma A."/>
            <person name="Chiniquy J."/>
            <person name="Ngan C.Y."/>
            <person name="Lipzen A."/>
            <person name="Barry K."/>
            <person name="Grigoriev I.V."/>
            <person name="Gunde-Cimerman N."/>
        </authorList>
    </citation>
    <scope>NUCLEOTIDE SEQUENCE [LARGE SCALE GENOMIC DNA]</scope>
    <source>
        <strain evidence="3 4">CBS 147.97</strain>
    </source>
</reference>
<evidence type="ECO:0000256" key="1">
    <source>
        <dbReference type="SAM" id="MobiDB-lite"/>
    </source>
</evidence>
<dbReference type="RefSeq" id="XP_013425917.1">
    <property type="nucleotide sequence ID" value="XM_013570463.1"/>
</dbReference>
<gene>
    <name evidence="3" type="ORF">M436DRAFT_65079</name>
</gene>
<proteinExistence type="predicted"/>